<dbReference type="PANTHER" id="PTHR24074">
    <property type="entry name" value="CO-CHAPERONE PROTEIN DJLA"/>
    <property type="match status" value="1"/>
</dbReference>
<evidence type="ECO:0000256" key="2">
    <source>
        <dbReference type="SAM" id="Phobius"/>
    </source>
</evidence>
<evidence type="ECO:0000313" key="5">
    <source>
        <dbReference type="Proteomes" id="UP000558192"/>
    </source>
</evidence>
<proteinExistence type="predicted"/>
<dbReference type="RefSeq" id="WP_168067458.1">
    <property type="nucleotide sequence ID" value="NZ_JAATJC010000001.1"/>
</dbReference>
<accession>A0A7X6BFC9</accession>
<comment type="caution">
    <text evidence="4">The sequence shown here is derived from an EMBL/GenBank/DDBJ whole genome shotgun (WGS) entry which is preliminary data.</text>
</comment>
<keyword evidence="2" id="KW-0812">Transmembrane</keyword>
<dbReference type="InterPro" id="IPR036869">
    <property type="entry name" value="J_dom_sf"/>
</dbReference>
<evidence type="ECO:0000313" key="4">
    <source>
        <dbReference type="EMBL" id="NJC04673.1"/>
    </source>
</evidence>
<dbReference type="PROSITE" id="PS50076">
    <property type="entry name" value="DNAJ_2"/>
    <property type="match status" value="1"/>
</dbReference>
<dbReference type="CDD" id="cd06257">
    <property type="entry name" value="DnaJ"/>
    <property type="match status" value="1"/>
</dbReference>
<feature type="region of interest" description="Disordered" evidence="1">
    <location>
        <begin position="65"/>
        <end position="95"/>
    </location>
</feature>
<dbReference type="SUPFAM" id="SSF46565">
    <property type="entry name" value="Chaperone J-domain"/>
    <property type="match status" value="1"/>
</dbReference>
<dbReference type="SMART" id="SM00271">
    <property type="entry name" value="DnaJ"/>
    <property type="match status" value="1"/>
</dbReference>
<gene>
    <name evidence="4" type="ORF">GGQ97_000466</name>
</gene>
<keyword evidence="2" id="KW-0472">Membrane</keyword>
<reference evidence="4 5" key="1">
    <citation type="submission" date="2020-03" db="EMBL/GenBank/DDBJ databases">
        <title>Genomic Encyclopedia of Type Strains, Phase IV (KMG-IV): sequencing the most valuable type-strain genomes for metagenomic binning, comparative biology and taxonomic classification.</title>
        <authorList>
            <person name="Goeker M."/>
        </authorList>
    </citation>
    <scope>NUCLEOTIDE SEQUENCE [LARGE SCALE GENOMIC DNA]</scope>
    <source>
        <strain evidence="4 5">DSM 16846</strain>
    </source>
</reference>
<dbReference type="InterPro" id="IPR001623">
    <property type="entry name" value="DnaJ_domain"/>
</dbReference>
<evidence type="ECO:0000256" key="1">
    <source>
        <dbReference type="SAM" id="MobiDB-lite"/>
    </source>
</evidence>
<keyword evidence="5" id="KW-1185">Reference proteome</keyword>
<dbReference type="Pfam" id="PF00226">
    <property type="entry name" value="DnaJ"/>
    <property type="match status" value="1"/>
</dbReference>
<sequence length="159" mass="17281">MEASGCYYTILGVESSADDAAIRVAYRKLMRLYHPDVNRAEEAAAQAQSINEAYACLRDPDERAAYDRQRAAPRSSARPNFTAGQWSPPRGPGWQPPRPNAYVVEVEPPPHKIRVSILFLALIVTAITFAATSAIPPIEPVAPPVVKVDTTAIPSGEAR</sequence>
<evidence type="ECO:0000259" key="3">
    <source>
        <dbReference type="PROSITE" id="PS50076"/>
    </source>
</evidence>
<dbReference type="EMBL" id="JAATJC010000001">
    <property type="protein sequence ID" value="NJC04673.1"/>
    <property type="molecule type" value="Genomic_DNA"/>
</dbReference>
<dbReference type="PRINTS" id="PR00625">
    <property type="entry name" value="JDOMAIN"/>
</dbReference>
<protein>
    <recommendedName>
        <fullName evidence="3">J domain-containing protein</fullName>
    </recommendedName>
</protein>
<feature type="transmembrane region" description="Helical" evidence="2">
    <location>
        <begin position="117"/>
        <end position="138"/>
    </location>
</feature>
<dbReference type="Proteomes" id="UP000558192">
    <property type="component" value="Unassembled WGS sequence"/>
</dbReference>
<name>A0A7X6BFC9_9SPHN</name>
<keyword evidence="2" id="KW-1133">Transmembrane helix</keyword>
<dbReference type="Gene3D" id="1.10.287.110">
    <property type="entry name" value="DnaJ domain"/>
    <property type="match status" value="1"/>
</dbReference>
<organism evidence="4 5">
    <name type="scientific">Sphingomonas kaistensis</name>
    <dbReference type="NCBI Taxonomy" id="298708"/>
    <lineage>
        <taxon>Bacteria</taxon>
        <taxon>Pseudomonadati</taxon>
        <taxon>Pseudomonadota</taxon>
        <taxon>Alphaproteobacteria</taxon>
        <taxon>Sphingomonadales</taxon>
        <taxon>Sphingomonadaceae</taxon>
        <taxon>Sphingomonas</taxon>
    </lineage>
</organism>
<dbReference type="AlphaFoldDB" id="A0A7X6BFC9"/>
<feature type="domain" description="J" evidence="3">
    <location>
        <begin position="6"/>
        <end position="70"/>
    </location>
</feature>
<dbReference type="InterPro" id="IPR050817">
    <property type="entry name" value="DjlA_DnaK_co-chaperone"/>
</dbReference>